<protein>
    <submittedName>
        <fullName evidence="1">Uncharacterized protein</fullName>
    </submittedName>
</protein>
<evidence type="ECO:0000313" key="2">
    <source>
        <dbReference type="Proteomes" id="UP000827260"/>
    </source>
</evidence>
<organism evidence="1 2">
    <name type="scientific">Halorubrum tailed virus 27</name>
    <dbReference type="NCBI Taxonomy" id="2878008"/>
    <lineage>
        <taxon>Viruses</taxon>
        <taxon>Duplodnaviria</taxon>
        <taxon>Heunggongvirae</taxon>
        <taxon>Uroviricota</taxon>
        <taxon>Caudoviricetes</taxon>
        <taxon>Thumleimavirales</taxon>
        <taxon>Hafunaviridae</taxon>
        <taxon>Minorvirus</taxon>
        <taxon>Minorvirus thailandense</taxon>
        <taxon>Minorvirus HRTV27</taxon>
    </lineage>
</organism>
<evidence type="ECO:0000313" key="1">
    <source>
        <dbReference type="EMBL" id="UBF22789.1"/>
    </source>
</evidence>
<keyword evidence="2" id="KW-1185">Reference proteome</keyword>
<name>A0AAE8Y040_9CAUD</name>
<accession>A0AAE8Y040</accession>
<dbReference type="Proteomes" id="UP000827260">
    <property type="component" value="Segment"/>
</dbReference>
<sequence length="69" mass="7723">MNYTELPTDELISTYFETDTRLHDCDGTAGRLSDMAAMMDELDARGVCPRQLEAPSWYASATDSRRGIC</sequence>
<dbReference type="EMBL" id="MZ334522">
    <property type="protein sequence ID" value="UBF22789.1"/>
    <property type="molecule type" value="Genomic_DNA"/>
</dbReference>
<proteinExistence type="predicted"/>
<gene>
    <name evidence="1" type="ORF">HRTV-27_gp96</name>
</gene>
<reference evidence="1" key="1">
    <citation type="submission" date="2021-05" db="EMBL/GenBank/DDBJ databases">
        <title>Diversity, taxonomy and evolution of archaeal viruses of the class Caudoviricetes.</title>
        <authorList>
            <person name="Liu Y."/>
            <person name="Demina T.A."/>
            <person name="Roux S."/>
            <person name="Aiewsakun P."/>
            <person name="Kazlauskas D."/>
            <person name="Simmonds P."/>
            <person name="Prangishvili D."/>
            <person name="Oksanen H.M."/>
            <person name="Krupovic M."/>
        </authorList>
    </citation>
    <scope>NUCLEOTIDE SEQUENCE</scope>
    <source>
        <strain evidence="1">HRTV-27/27</strain>
    </source>
</reference>